<dbReference type="PRINTS" id="PR01041">
    <property type="entry name" value="TRNASYNTHMET"/>
</dbReference>
<comment type="subunit">
    <text evidence="4 16">Homodimer.</text>
</comment>
<name>A0ABV9QVW4_9GAMM</name>
<dbReference type="InterPro" id="IPR033911">
    <property type="entry name" value="MetRS_core"/>
</dbReference>
<dbReference type="Gene3D" id="3.40.50.620">
    <property type="entry name" value="HUPs"/>
    <property type="match status" value="1"/>
</dbReference>
<evidence type="ECO:0000256" key="15">
    <source>
        <dbReference type="ARBA" id="ARBA00047364"/>
    </source>
</evidence>
<feature type="binding site" evidence="16">
    <location>
        <position position="150"/>
    </location>
    <ligand>
        <name>Zn(2+)</name>
        <dbReference type="ChEBI" id="CHEBI:29105"/>
    </ligand>
</feature>
<dbReference type="RefSeq" id="WP_380021486.1">
    <property type="nucleotide sequence ID" value="NZ_JBHSHD010000010.1"/>
</dbReference>
<feature type="region of interest" description="Disordered" evidence="17">
    <location>
        <begin position="577"/>
        <end position="611"/>
    </location>
</feature>
<dbReference type="CDD" id="cd00814">
    <property type="entry name" value="MetRS_core"/>
    <property type="match status" value="1"/>
</dbReference>
<evidence type="ECO:0000256" key="8">
    <source>
        <dbReference type="ARBA" id="ARBA00022723"/>
    </source>
</evidence>
<gene>
    <name evidence="16 19" type="primary">metG</name>
    <name evidence="19" type="ORF">ACFO6Q_12765</name>
</gene>
<dbReference type="SUPFAM" id="SSF57770">
    <property type="entry name" value="Methionyl-tRNA synthetase (MetRS), Zn-domain"/>
    <property type="match status" value="1"/>
</dbReference>
<evidence type="ECO:0000313" key="19">
    <source>
        <dbReference type="EMBL" id="MFC4821201.1"/>
    </source>
</evidence>
<evidence type="ECO:0000256" key="3">
    <source>
        <dbReference type="ARBA" id="ARBA00008258"/>
    </source>
</evidence>
<dbReference type="EMBL" id="JBHSHD010000010">
    <property type="protein sequence ID" value="MFC4821201.1"/>
    <property type="molecule type" value="Genomic_DNA"/>
</dbReference>
<evidence type="ECO:0000256" key="6">
    <source>
        <dbReference type="ARBA" id="ARBA00022555"/>
    </source>
</evidence>
<reference evidence="20" key="1">
    <citation type="journal article" date="2019" name="Int. J. Syst. Evol. Microbiol.">
        <title>The Global Catalogue of Microorganisms (GCM) 10K type strain sequencing project: providing services to taxonomists for standard genome sequencing and annotation.</title>
        <authorList>
            <consortium name="The Broad Institute Genomics Platform"/>
            <consortium name="The Broad Institute Genome Sequencing Center for Infectious Disease"/>
            <person name="Wu L."/>
            <person name="Ma J."/>
        </authorList>
    </citation>
    <scope>NUCLEOTIDE SEQUENCE [LARGE SCALE GENOMIC DNA]</scope>
    <source>
        <strain evidence="20">CCUG 30340</strain>
    </source>
</reference>
<dbReference type="CDD" id="cd07957">
    <property type="entry name" value="Anticodon_Ia_Met"/>
    <property type="match status" value="1"/>
</dbReference>
<feature type="compositionally biased region" description="Low complexity" evidence="17">
    <location>
        <begin position="580"/>
        <end position="593"/>
    </location>
</feature>
<dbReference type="NCBIfam" id="TIGR00398">
    <property type="entry name" value="metG"/>
    <property type="match status" value="1"/>
</dbReference>
<feature type="binding site" evidence="16">
    <location>
        <position position="360"/>
    </location>
    <ligand>
        <name>ATP</name>
        <dbReference type="ChEBI" id="CHEBI:30616"/>
    </ligand>
</feature>
<dbReference type="PANTHER" id="PTHR45765">
    <property type="entry name" value="METHIONINE--TRNA LIGASE"/>
    <property type="match status" value="1"/>
</dbReference>
<keyword evidence="10 16" id="KW-0862">Zinc</keyword>
<evidence type="ECO:0000256" key="16">
    <source>
        <dbReference type="HAMAP-Rule" id="MF_00098"/>
    </source>
</evidence>
<dbReference type="PROSITE" id="PS00178">
    <property type="entry name" value="AA_TRNA_LIGASE_I"/>
    <property type="match status" value="1"/>
</dbReference>
<keyword evidence="5 16" id="KW-0963">Cytoplasm</keyword>
<dbReference type="SUPFAM" id="SSF47323">
    <property type="entry name" value="Anticodon-binding domain of a subclass of class I aminoacyl-tRNA synthetases"/>
    <property type="match status" value="1"/>
</dbReference>
<evidence type="ECO:0000256" key="5">
    <source>
        <dbReference type="ARBA" id="ARBA00022490"/>
    </source>
</evidence>
<feature type="binding site" evidence="16">
    <location>
        <position position="147"/>
    </location>
    <ligand>
        <name>Zn(2+)</name>
        <dbReference type="ChEBI" id="CHEBI:29105"/>
    </ligand>
</feature>
<evidence type="ECO:0000256" key="4">
    <source>
        <dbReference type="ARBA" id="ARBA00011738"/>
    </source>
</evidence>
<evidence type="ECO:0000313" key="20">
    <source>
        <dbReference type="Proteomes" id="UP001595886"/>
    </source>
</evidence>
<evidence type="ECO:0000256" key="10">
    <source>
        <dbReference type="ARBA" id="ARBA00022833"/>
    </source>
</evidence>
<keyword evidence="8 16" id="KW-0479">Metal-binding</keyword>
<dbReference type="InterPro" id="IPR012340">
    <property type="entry name" value="NA-bd_OB-fold"/>
</dbReference>
<comment type="catalytic activity">
    <reaction evidence="15 16">
        <text>tRNA(Met) + L-methionine + ATP = L-methionyl-tRNA(Met) + AMP + diphosphate</text>
        <dbReference type="Rhea" id="RHEA:13481"/>
        <dbReference type="Rhea" id="RHEA-COMP:9667"/>
        <dbReference type="Rhea" id="RHEA-COMP:9698"/>
        <dbReference type="ChEBI" id="CHEBI:30616"/>
        <dbReference type="ChEBI" id="CHEBI:33019"/>
        <dbReference type="ChEBI" id="CHEBI:57844"/>
        <dbReference type="ChEBI" id="CHEBI:78442"/>
        <dbReference type="ChEBI" id="CHEBI:78530"/>
        <dbReference type="ChEBI" id="CHEBI:456215"/>
        <dbReference type="EC" id="6.1.1.10"/>
    </reaction>
</comment>
<dbReference type="Proteomes" id="UP001595886">
    <property type="component" value="Unassembled WGS sequence"/>
</dbReference>
<dbReference type="HAMAP" id="MF_00098">
    <property type="entry name" value="Met_tRNA_synth_type1"/>
    <property type="match status" value="1"/>
</dbReference>
<evidence type="ECO:0000256" key="17">
    <source>
        <dbReference type="SAM" id="MobiDB-lite"/>
    </source>
</evidence>
<keyword evidence="13 16" id="KW-0648">Protein biosynthesis</keyword>
<feature type="domain" description="TRNA-binding" evidence="18">
    <location>
        <begin position="620"/>
        <end position="723"/>
    </location>
</feature>
<proteinExistence type="inferred from homology"/>
<evidence type="ECO:0000256" key="13">
    <source>
        <dbReference type="ARBA" id="ARBA00022917"/>
    </source>
</evidence>
<feature type="compositionally biased region" description="Polar residues" evidence="17">
    <location>
        <begin position="602"/>
        <end position="611"/>
    </location>
</feature>
<dbReference type="Gene3D" id="1.10.730.10">
    <property type="entry name" value="Isoleucyl-tRNA Synthetase, Domain 1"/>
    <property type="match status" value="1"/>
</dbReference>
<feature type="binding site" evidence="16">
    <location>
        <position position="163"/>
    </location>
    <ligand>
        <name>Zn(2+)</name>
        <dbReference type="ChEBI" id="CHEBI:29105"/>
    </ligand>
</feature>
<keyword evidence="14 16" id="KW-0030">Aminoacyl-tRNA synthetase</keyword>
<dbReference type="EC" id="6.1.1.10" evidence="16"/>
<comment type="function">
    <text evidence="1 16">Is required not only for elongation of protein synthesis but also for the initiation of all mRNA translation through initiator tRNA(fMet) aminoacylation.</text>
</comment>
<comment type="cofactor">
    <cofactor evidence="16">
        <name>Zn(2+)</name>
        <dbReference type="ChEBI" id="CHEBI:29105"/>
    </cofactor>
    <text evidence="16">Binds 1 zinc ion per subunit.</text>
</comment>
<comment type="subcellular location">
    <subcellularLocation>
        <location evidence="2 16">Cytoplasm</location>
    </subcellularLocation>
</comment>
<keyword evidence="6 16" id="KW-0820">tRNA-binding</keyword>
<evidence type="ECO:0000256" key="1">
    <source>
        <dbReference type="ARBA" id="ARBA00003314"/>
    </source>
</evidence>
<dbReference type="InterPro" id="IPR004495">
    <property type="entry name" value="Met-tRNA-synth_bsu_C"/>
</dbReference>
<dbReference type="InterPro" id="IPR014729">
    <property type="entry name" value="Rossmann-like_a/b/a_fold"/>
</dbReference>
<feature type="binding site" evidence="16">
    <location>
        <position position="160"/>
    </location>
    <ligand>
        <name>Zn(2+)</name>
        <dbReference type="ChEBI" id="CHEBI:29105"/>
    </ligand>
</feature>
<feature type="short sequence motif" description="'HIGH' region" evidence="16">
    <location>
        <begin position="16"/>
        <end position="26"/>
    </location>
</feature>
<keyword evidence="12 16" id="KW-0694">RNA-binding</keyword>
<dbReference type="GO" id="GO:0004825">
    <property type="term" value="F:methionine-tRNA ligase activity"/>
    <property type="evidence" value="ECO:0007669"/>
    <property type="project" value="UniProtKB-EC"/>
</dbReference>
<dbReference type="PANTHER" id="PTHR45765:SF1">
    <property type="entry name" value="METHIONINE--TRNA LIGASE, CYTOPLASMIC"/>
    <property type="match status" value="1"/>
</dbReference>
<evidence type="ECO:0000256" key="11">
    <source>
        <dbReference type="ARBA" id="ARBA00022840"/>
    </source>
</evidence>
<evidence type="ECO:0000256" key="12">
    <source>
        <dbReference type="ARBA" id="ARBA00022884"/>
    </source>
</evidence>
<dbReference type="Gene3D" id="2.20.28.20">
    <property type="entry name" value="Methionyl-tRNA synthetase, Zn-domain"/>
    <property type="match status" value="1"/>
</dbReference>
<dbReference type="PROSITE" id="PS50886">
    <property type="entry name" value="TRBD"/>
    <property type="match status" value="1"/>
</dbReference>
<evidence type="ECO:0000259" key="18">
    <source>
        <dbReference type="PROSITE" id="PS50886"/>
    </source>
</evidence>
<evidence type="ECO:0000256" key="7">
    <source>
        <dbReference type="ARBA" id="ARBA00022598"/>
    </source>
</evidence>
<keyword evidence="7 16" id="KW-0436">Ligase</keyword>
<dbReference type="InterPro" id="IPR041872">
    <property type="entry name" value="Anticodon_Met"/>
</dbReference>
<evidence type="ECO:0000256" key="2">
    <source>
        <dbReference type="ARBA" id="ARBA00004496"/>
    </source>
</evidence>
<dbReference type="InterPro" id="IPR015413">
    <property type="entry name" value="Methionyl/Leucyl_tRNA_Synth"/>
</dbReference>
<comment type="caution">
    <text evidence="19">The sequence shown here is derived from an EMBL/GenBank/DDBJ whole genome shotgun (WGS) entry which is preliminary data.</text>
</comment>
<organism evidence="19 20">
    <name type="scientific">Dokdonella ginsengisoli</name>
    <dbReference type="NCBI Taxonomy" id="363846"/>
    <lineage>
        <taxon>Bacteria</taxon>
        <taxon>Pseudomonadati</taxon>
        <taxon>Pseudomonadota</taxon>
        <taxon>Gammaproteobacteria</taxon>
        <taxon>Lysobacterales</taxon>
        <taxon>Rhodanobacteraceae</taxon>
        <taxon>Dokdonella</taxon>
    </lineage>
</organism>
<dbReference type="InterPro" id="IPR001412">
    <property type="entry name" value="aa-tRNA-synth_I_CS"/>
</dbReference>
<keyword evidence="20" id="KW-1185">Reference proteome</keyword>
<feature type="short sequence motif" description="'KMSKS' region" evidence="16">
    <location>
        <begin position="357"/>
        <end position="361"/>
    </location>
</feature>
<comment type="similarity">
    <text evidence="3 16">Belongs to the class-I aminoacyl-tRNA synthetase family. MetG type 1 subfamily.</text>
</comment>
<keyword evidence="9 16" id="KW-0547">Nucleotide-binding</keyword>
<dbReference type="InterPro" id="IPR002547">
    <property type="entry name" value="tRNA-bd_dom"/>
</dbReference>
<dbReference type="SUPFAM" id="SSF50249">
    <property type="entry name" value="Nucleic acid-binding proteins"/>
    <property type="match status" value="1"/>
</dbReference>
<evidence type="ECO:0000256" key="9">
    <source>
        <dbReference type="ARBA" id="ARBA00022741"/>
    </source>
</evidence>
<dbReference type="InterPro" id="IPR023458">
    <property type="entry name" value="Met-tRNA_ligase_1"/>
</dbReference>
<dbReference type="NCBIfam" id="NF001100">
    <property type="entry name" value="PRK00133.1"/>
    <property type="match status" value="1"/>
</dbReference>
<keyword evidence="11 16" id="KW-0067">ATP-binding</keyword>
<dbReference type="SUPFAM" id="SSF52374">
    <property type="entry name" value="Nucleotidylyl transferase"/>
    <property type="match status" value="1"/>
</dbReference>
<dbReference type="Pfam" id="PF01588">
    <property type="entry name" value="tRNA_bind"/>
    <property type="match status" value="1"/>
</dbReference>
<dbReference type="InterPro" id="IPR029038">
    <property type="entry name" value="MetRS_Zn"/>
</dbReference>
<sequence>MSAPAPKQILVTHALPYANGPLHIGHLLGYIQTDVWVRAKRMAGDTVHFVAADDVHGTPIMLAAEKAGQTPEDFIGKVYDDHVRDFADFGIAHDYYYTTHSPENRELAELVYRRLRDGGHVAVRSIRQLYDPVREMFLPDRYVKGICPNCGTPDQYGDNCENCGATYAPTDLKEPRSVLSGATPELRDSEHYFFQVGDFTALLQDWLAGRLTHGQPVVHPSVAAKLKEWLDADGGVRDWDISRDAPYFGFPIPDAPGKFFYVWLDAPIGYLASFKKYCASEAGAKNGIAPGFFDDFMAAEQPSALSPQPSPREMHHFLGKDIVNFHGLFWPAMLKGAALRTPTALHVNGYLTVNGEKMSKSRGTFVMARTYLDAGLEPDWLRYYFATMLTAAPIDLDLDLKAFEERVNSHLVGKWVNIASRCAGFVHKFFDGRLAATMPEHEHALYDGAATKLAGCAALYEACDYAGAMRRIVEVADEANAYVAEKAPWQLAKDEAKREELHVVCTLALNYFRLLSIWLSPVVPAIAQRARALLREDWTRFAAAATPVLGTAIAEFNALTTRVDTKRIEAMIEASKESLAKAPSSAPDGAPSPDTGRRESDAATSNPQPSTLGPLISIDDFAKLDLRVGKVLACEFVDGSDKLLRFELDAGELGKRQIFSGIRAAYAEPSSLVGRNVVFIANLAPRKMRFGTSEGMILSAGSGGSDLFLLDADPGAAAGMPVR</sequence>
<dbReference type="Pfam" id="PF09334">
    <property type="entry name" value="tRNA-synt_1g"/>
    <property type="match status" value="1"/>
</dbReference>
<accession>A0ABV9QVW4</accession>
<dbReference type="CDD" id="cd02800">
    <property type="entry name" value="tRNA_bind_EcMetRS_like"/>
    <property type="match status" value="1"/>
</dbReference>
<dbReference type="InterPro" id="IPR014758">
    <property type="entry name" value="Met-tRNA_synth"/>
</dbReference>
<dbReference type="Gene3D" id="2.40.50.140">
    <property type="entry name" value="Nucleic acid-binding proteins"/>
    <property type="match status" value="1"/>
</dbReference>
<dbReference type="Pfam" id="PF19303">
    <property type="entry name" value="Anticodon_3"/>
    <property type="match status" value="1"/>
</dbReference>
<dbReference type="InterPro" id="IPR009080">
    <property type="entry name" value="tRNAsynth_Ia_anticodon-bd"/>
</dbReference>
<dbReference type="NCBIfam" id="TIGR00399">
    <property type="entry name" value="metG_C_term"/>
    <property type="match status" value="1"/>
</dbReference>
<evidence type="ECO:0000256" key="14">
    <source>
        <dbReference type="ARBA" id="ARBA00023146"/>
    </source>
</evidence>
<protein>
    <recommendedName>
        <fullName evidence="16">Methionine--tRNA ligase</fullName>
        <ecNumber evidence="16">6.1.1.10</ecNumber>
    </recommendedName>
    <alternativeName>
        <fullName evidence="16">Methionyl-tRNA synthetase</fullName>
        <shortName evidence="16">MetRS</shortName>
    </alternativeName>
</protein>